<evidence type="ECO:0000313" key="2">
    <source>
        <dbReference type="EMBL" id="GDY39169.1"/>
    </source>
</evidence>
<dbReference type="EMBL" id="BJHV01000001">
    <property type="protein sequence ID" value="GDY39169.1"/>
    <property type="molecule type" value="Genomic_DNA"/>
</dbReference>
<keyword evidence="3" id="KW-1185">Reference proteome</keyword>
<sequence length="122" mass="12853">MIPKVIMEPSTPSGMPHFHYCPRAASRPTGRAPHPEGNSLTETPPLRPLSEGPGIQEIAGHYSLMRLTGPGGTMLPSGVIVTMPTVQKAALSAHRAAVRLLPAMPMTPSRPGTAGDNCVRVQ</sequence>
<organism evidence="2 3">
    <name type="scientific">Streptomyces antimycoticus</name>
    <dbReference type="NCBI Taxonomy" id="68175"/>
    <lineage>
        <taxon>Bacteria</taxon>
        <taxon>Bacillati</taxon>
        <taxon>Actinomycetota</taxon>
        <taxon>Actinomycetes</taxon>
        <taxon>Kitasatosporales</taxon>
        <taxon>Streptomycetaceae</taxon>
        <taxon>Streptomyces</taxon>
        <taxon>Streptomyces violaceusniger group</taxon>
    </lineage>
</organism>
<proteinExistence type="predicted"/>
<gene>
    <name evidence="2" type="ORF">SANT12839_000510</name>
</gene>
<feature type="region of interest" description="Disordered" evidence="1">
    <location>
        <begin position="1"/>
        <end position="54"/>
    </location>
</feature>
<evidence type="ECO:0000313" key="3">
    <source>
        <dbReference type="Proteomes" id="UP000299290"/>
    </source>
</evidence>
<dbReference type="AlphaFoldDB" id="A0A4D4JYM6"/>
<reference evidence="2 3" key="1">
    <citation type="journal article" date="2020" name="Int. J. Syst. Evol. Microbiol.">
        <title>Reclassification of Streptomyces castelarensis and Streptomyces sporoclivatus as later heterotypic synonyms of Streptomyces antimycoticus.</title>
        <authorList>
            <person name="Komaki H."/>
            <person name="Tamura T."/>
        </authorList>
    </citation>
    <scope>NUCLEOTIDE SEQUENCE [LARGE SCALE GENOMIC DNA]</scope>
    <source>
        <strain evidence="2 3">NBRC 12839</strain>
    </source>
</reference>
<comment type="caution">
    <text evidence="2">The sequence shown here is derived from an EMBL/GenBank/DDBJ whole genome shotgun (WGS) entry which is preliminary data.</text>
</comment>
<protein>
    <submittedName>
        <fullName evidence="2">Uncharacterized protein</fullName>
    </submittedName>
</protein>
<evidence type="ECO:0000256" key="1">
    <source>
        <dbReference type="SAM" id="MobiDB-lite"/>
    </source>
</evidence>
<name>A0A4D4JYM6_9ACTN</name>
<dbReference type="Proteomes" id="UP000299290">
    <property type="component" value="Unassembled WGS sequence"/>
</dbReference>
<accession>A0A4D4JYM6</accession>